<dbReference type="EMBL" id="JANKHH010000007">
    <property type="protein sequence ID" value="MCR2834797.1"/>
    <property type="molecule type" value="Genomic_DNA"/>
</dbReference>
<gene>
    <name evidence="2" type="ORF">NSO95_12675</name>
</gene>
<dbReference type="Proteomes" id="UP001206067">
    <property type="component" value="Unassembled WGS sequence"/>
</dbReference>
<feature type="transmembrane region" description="Helical" evidence="1">
    <location>
        <begin position="180"/>
        <end position="200"/>
    </location>
</feature>
<dbReference type="PANTHER" id="PTHR33802">
    <property type="entry name" value="SI:CH211-161H7.5-RELATED"/>
    <property type="match status" value="1"/>
</dbReference>
<feature type="transmembrane region" description="Helical" evidence="1">
    <location>
        <begin position="53"/>
        <end position="74"/>
    </location>
</feature>
<feature type="transmembrane region" description="Helical" evidence="1">
    <location>
        <begin position="229"/>
        <end position="249"/>
    </location>
</feature>
<feature type="transmembrane region" description="Helical" evidence="1">
    <location>
        <begin position="109"/>
        <end position="132"/>
    </location>
</feature>
<keyword evidence="1" id="KW-0812">Transmembrane</keyword>
<dbReference type="PANTHER" id="PTHR33802:SF1">
    <property type="entry name" value="XK-RELATED PROTEIN"/>
    <property type="match status" value="1"/>
</dbReference>
<evidence type="ECO:0008006" key="4">
    <source>
        <dbReference type="Google" id="ProtNLM"/>
    </source>
</evidence>
<comment type="caution">
    <text evidence="2">The sequence shown here is derived from an EMBL/GenBank/DDBJ whole genome shotgun (WGS) entry which is preliminary data.</text>
</comment>
<reference evidence="2 3" key="1">
    <citation type="submission" date="2022-08" db="EMBL/GenBank/DDBJ databases">
        <title>Polyphasic taxonomy analysis of Qipengyuania sp.RS5-5.</title>
        <authorList>
            <person name="Xamxidin M."/>
            <person name="Wu M."/>
        </authorList>
    </citation>
    <scope>NUCLEOTIDE SEQUENCE [LARGE SCALE GENOMIC DNA]</scope>
    <source>
        <strain evidence="2 3">RS5-5</strain>
    </source>
</reference>
<protein>
    <recommendedName>
        <fullName evidence="4">Tryptophan-rich sensory protein</fullName>
    </recommendedName>
</protein>
<sequence length="260" mass="27629">MTDPVQRSIAQRIAIILAVIVQVGASYLPELGYGEPIGNRSDGLRTVITPVGWAFAVWGPLFAGSVIFAVWQALPNQRNNALLDRIGWWAVPALGLQGVWAAYTQFSTLTAISALIITGALVSLLAILRTMVFFPRQFTKQERLFVTIVFSALAGWLTAATIVNITASLVYYGVAGGYEYPLVGALLVLVGGAIVAVAVARSMGNPWYALTFGWALLGIFMQGGKESSAVAAACGLAAALVASAVWLGLRVPGNARRWFD</sequence>
<evidence type="ECO:0000256" key="1">
    <source>
        <dbReference type="SAM" id="Phobius"/>
    </source>
</evidence>
<feature type="transmembrane region" description="Helical" evidence="1">
    <location>
        <begin position="86"/>
        <end position="103"/>
    </location>
</feature>
<proteinExistence type="predicted"/>
<name>A0ABT1XWH0_9SPHN</name>
<evidence type="ECO:0000313" key="2">
    <source>
        <dbReference type="EMBL" id="MCR2834797.1"/>
    </source>
</evidence>
<organism evidence="2 3">
    <name type="scientific">Parerythrobacter lacustris</name>
    <dbReference type="NCBI Taxonomy" id="2969984"/>
    <lineage>
        <taxon>Bacteria</taxon>
        <taxon>Pseudomonadati</taxon>
        <taxon>Pseudomonadota</taxon>
        <taxon>Alphaproteobacteria</taxon>
        <taxon>Sphingomonadales</taxon>
        <taxon>Erythrobacteraceae</taxon>
        <taxon>Parerythrobacter</taxon>
    </lineage>
</organism>
<feature type="transmembrane region" description="Helical" evidence="1">
    <location>
        <begin position="144"/>
        <end position="174"/>
    </location>
</feature>
<feature type="transmembrane region" description="Helical" evidence="1">
    <location>
        <begin position="12"/>
        <end position="33"/>
    </location>
</feature>
<keyword evidence="1" id="KW-0472">Membrane</keyword>
<keyword evidence="3" id="KW-1185">Reference proteome</keyword>
<keyword evidence="1" id="KW-1133">Transmembrane helix</keyword>
<dbReference type="RefSeq" id="WP_257596640.1">
    <property type="nucleotide sequence ID" value="NZ_JANKHH010000007.1"/>
</dbReference>
<accession>A0ABT1XWH0</accession>
<feature type="transmembrane region" description="Helical" evidence="1">
    <location>
        <begin position="207"/>
        <end position="223"/>
    </location>
</feature>
<evidence type="ECO:0000313" key="3">
    <source>
        <dbReference type="Proteomes" id="UP001206067"/>
    </source>
</evidence>